<accession>A0A095XY67</accession>
<reference evidence="6 7" key="1">
    <citation type="submission" date="2014-07" db="EMBL/GenBank/DDBJ databases">
        <authorList>
            <person name="McCorrison J."/>
            <person name="Sanka R."/>
            <person name="Torralba M."/>
            <person name="Gillis M."/>
            <person name="Haft D.H."/>
            <person name="Methe B."/>
            <person name="Sutton G."/>
            <person name="Nelson K.E."/>
        </authorList>
    </citation>
    <scope>NUCLEOTIDE SEQUENCE [LARGE SCALE GENOMIC DNA]</scope>
    <source>
        <strain evidence="6 7">DNF00450</strain>
    </source>
</reference>
<dbReference type="UniPathway" id="UPA00148"/>
<dbReference type="InterPro" id="IPR036588">
    <property type="entry name" value="CobH/CbiC_sf"/>
</dbReference>
<dbReference type="SUPFAM" id="SSF63965">
    <property type="entry name" value="Precorrin-8X methylmutase CbiC/CobH"/>
    <property type="match status" value="1"/>
</dbReference>
<dbReference type="PANTHER" id="PTHR43588">
    <property type="entry name" value="COBALT-PRECORRIN-8 METHYLMUTASE"/>
    <property type="match status" value="1"/>
</dbReference>
<evidence type="ECO:0000256" key="1">
    <source>
        <dbReference type="ARBA" id="ARBA00004953"/>
    </source>
</evidence>
<dbReference type="Gene3D" id="3.40.50.10230">
    <property type="entry name" value="Cobalamin biosynthesis CobH/CbiC, precorrin-8X methylmutase"/>
    <property type="match status" value="1"/>
</dbReference>
<evidence type="ECO:0000256" key="3">
    <source>
        <dbReference type="ARBA" id="ARBA00022573"/>
    </source>
</evidence>
<dbReference type="EMBL" id="JRNE01000082">
    <property type="protein sequence ID" value="KGF15150.1"/>
    <property type="molecule type" value="Genomic_DNA"/>
</dbReference>
<dbReference type="InterPro" id="IPR003722">
    <property type="entry name" value="Cbl_synth_CobH/CbiC"/>
</dbReference>
<dbReference type="Pfam" id="PF02570">
    <property type="entry name" value="CbiC"/>
    <property type="match status" value="1"/>
</dbReference>
<proteinExistence type="inferred from homology"/>
<protein>
    <submittedName>
        <fullName evidence="6">Precorrin-8X methylmutase</fullName>
        <ecNumber evidence="6">5.4.99.61</ecNumber>
    </submittedName>
</protein>
<feature type="domain" description="Cobalamin biosynthesis precorrin-8X methylmutase CobH/CbiC" evidence="5">
    <location>
        <begin position="13"/>
        <end position="211"/>
    </location>
</feature>
<sequence>MSGFDYVTDGAAIYRESFSIIRAESDLGRFSPEEEVVAVRMIHAAGQTDLAEDIVFSPGAVAAARAALEAGKPIFTDVTMIASGITRRRLPADNEVICTLHDERTPGLAAELGTTRTAAAVDLWGDRLDGAVVAIGNAPTALYHLLDRLRDGELPMPAAVLAIPVGFVGAAESKQATIDVAPQIPGLEYITVTGRRGGSAITCAALNALATKREILP</sequence>
<dbReference type="GO" id="GO:0009236">
    <property type="term" value="P:cobalamin biosynthetic process"/>
    <property type="evidence" value="ECO:0007669"/>
    <property type="project" value="UniProtKB-UniPathway"/>
</dbReference>
<dbReference type="RefSeq" id="WP_035123721.1">
    <property type="nucleotide sequence ID" value="NZ_JRNE01000082.1"/>
</dbReference>
<evidence type="ECO:0000259" key="5">
    <source>
        <dbReference type="Pfam" id="PF02570"/>
    </source>
</evidence>
<evidence type="ECO:0000256" key="2">
    <source>
        <dbReference type="ARBA" id="ARBA00009774"/>
    </source>
</evidence>
<name>A0A095XY67_9CORY</name>
<organism evidence="6 7">
    <name type="scientific">Corynebacterium freneyi DNF00450</name>
    <dbReference type="NCBI Taxonomy" id="1287475"/>
    <lineage>
        <taxon>Bacteria</taxon>
        <taxon>Bacillati</taxon>
        <taxon>Actinomycetota</taxon>
        <taxon>Actinomycetes</taxon>
        <taxon>Mycobacteriales</taxon>
        <taxon>Corynebacteriaceae</taxon>
        <taxon>Corynebacterium</taxon>
    </lineage>
</organism>
<comment type="caution">
    <text evidence="6">The sequence shown here is derived from an EMBL/GenBank/DDBJ whole genome shotgun (WGS) entry which is preliminary data.</text>
</comment>
<dbReference type="Proteomes" id="UP000029548">
    <property type="component" value="Unassembled WGS sequence"/>
</dbReference>
<keyword evidence="3" id="KW-0169">Cobalamin biosynthesis</keyword>
<dbReference type="GO" id="GO:0016993">
    <property type="term" value="F:precorrin-8X methylmutase activity"/>
    <property type="evidence" value="ECO:0007669"/>
    <property type="project" value="UniProtKB-EC"/>
</dbReference>
<comment type="similarity">
    <text evidence="2">Belongs to the CobH/CbiC family.</text>
</comment>
<dbReference type="eggNOG" id="COG2082">
    <property type="taxonomic scope" value="Bacteria"/>
</dbReference>
<evidence type="ECO:0000313" key="6">
    <source>
        <dbReference type="EMBL" id="KGF15150.1"/>
    </source>
</evidence>
<dbReference type="PANTHER" id="PTHR43588:SF1">
    <property type="entry name" value="COBALT-PRECORRIN-8 METHYLMUTASE"/>
    <property type="match status" value="1"/>
</dbReference>
<evidence type="ECO:0000313" key="7">
    <source>
        <dbReference type="Proteomes" id="UP000029548"/>
    </source>
</evidence>
<keyword evidence="4 6" id="KW-0413">Isomerase</keyword>
<dbReference type="EC" id="5.4.99.61" evidence="6"/>
<evidence type="ECO:0000256" key="4">
    <source>
        <dbReference type="ARBA" id="ARBA00023235"/>
    </source>
</evidence>
<comment type="pathway">
    <text evidence="1">Cofactor biosynthesis; adenosylcobalamin biosynthesis.</text>
</comment>
<dbReference type="NCBIfam" id="NF006136">
    <property type="entry name" value="PRK08285.1"/>
    <property type="match status" value="1"/>
</dbReference>
<dbReference type="AlphaFoldDB" id="A0A095XY67"/>
<gene>
    <name evidence="6" type="primary">cobH</name>
    <name evidence="6" type="ORF">HMPREF1650_12415</name>
</gene>